<name>A0A433QF50_9FUNG</name>
<accession>A0A433QF50</accession>
<proteinExistence type="predicted"/>
<comment type="caution">
    <text evidence="1">The sequence shown here is derived from an EMBL/GenBank/DDBJ whole genome shotgun (WGS) entry which is preliminary data.</text>
</comment>
<sequence length="140" mass="15701">MIRKKVMVDVVGEVHSGRLAEFLFRSDGLQLAKLALESQLNCQYDLIGSREASPTTSRASEAKGHRRGWKREVDINERFDNFHEVINSKIYAAPGRCCPRQGLGGAPAQHFVRLFYIFAPLRERCRSRLSELGGALGAKI</sequence>
<evidence type="ECO:0000313" key="2">
    <source>
        <dbReference type="Proteomes" id="UP000274822"/>
    </source>
</evidence>
<gene>
    <name evidence="1" type="ORF">BC938DRAFT_481889</name>
</gene>
<organism evidence="1 2">
    <name type="scientific">Jimgerdemannia flammicorona</name>
    <dbReference type="NCBI Taxonomy" id="994334"/>
    <lineage>
        <taxon>Eukaryota</taxon>
        <taxon>Fungi</taxon>
        <taxon>Fungi incertae sedis</taxon>
        <taxon>Mucoromycota</taxon>
        <taxon>Mucoromycotina</taxon>
        <taxon>Endogonomycetes</taxon>
        <taxon>Endogonales</taxon>
        <taxon>Endogonaceae</taxon>
        <taxon>Jimgerdemannia</taxon>
    </lineage>
</organism>
<protein>
    <submittedName>
        <fullName evidence="1">Uncharacterized protein</fullName>
    </submittedName>
</protein>
<dbReference type="Proteomes" id="UP000274822">
    <property type="component" value="Unassembled WGS sequence"/>
</dbReference>
<evidence type="ECO:0000313" key="1">
    <source>
        <dbReference type="EMBL" id="RUS28438.1"/>
    </source>
</evidence>
<keyword evidence="2" id="KW-1185">Reference proteome</keyword>
<dbReference type="AlphaFoldDB" id="A0A433QF50"/>
<reference evidence="1 2" key="1">
    <citation type="journal article" date="2018" name="New Phytol.">
        <title>Phylogenomics of Endogonaceae and evolution of mycorrhizas within Mucoromycota.</title>
        <authorList>
            <person name="Chang Y."/>
            <person name="Desiro A."/>
            <person name="Na H."/>
            <person name="Sandor L."/>
            <person name="Lipzen A."/>
            <person name="Clum A."/>
            <person name="Barry K."/>
            <person name="Grigoriev I.V."/>
            <person name="Martin F.M."/>
            <person name="Stajich J.E."/>
            <person name="Smith M.E."/>
            <person name="Bonito G."/>
            <person name="Spatafora J.W."/>
        </authorList>
    </citation>
    <scope>NUCLEOTIDE SEQUENCE [LARGE SCALE GENOMIC DNA]</scope>
    <source>
        <strain evidence="1 2">AD002</strain>
    </source>
</reference>
<dbReference type="EMBL" id="RBNJ01006623">
    <property type="protein sequence ID" value="RUS28438.1"/>
    <property type="molecule type" value="Genomic_DNA"/>
</dbReference>